<protein>
    <submittedName>
        <fullName evidence="2">Spectinomycin phosphotransferase</fullName>
    </submittedName>
</protein>
<dbReference type="InterPro" id="IPR002575">
    <property type="entry name" value="Aminoglycoside_PTrfase"/>
</dbReference>
<dbReference type="EMBL" id="FZNR01000018">
    <property type="protein sequence ID" value="SNS56347.1"/>
    <property type="molecule type" value="Genomic_DNA"/>
</dbReference>
<keyword evidence="2" id="KW-0808">Transferase</keyword>
<feature type="domain" description="Aminoglycoside phosphotransferase" evidence="1">
    <location>
        <begin position="64"/>
        <end position="284"/>
    </location>
</feature>
<proteinExistence type="predicted"/>
<name>A0A239FHQ1_9ACTN</name>
<dbReference type="Proteomes" id="UP000198415">
    <property type="component" value="Unassembled WGS sequence"/>
</dbReference>
<dbReference type="Gene3D" id="3.30.200.20">
    <property type="entry name" value="Phosphorylase Kinase, domain 1"/>
    <property type="match status" value="1"/>
</dbReference>
<evidence type="ECO:0000313" key="3">
    <source>
        <dbReference type="Proteomes" id="UP000198415"/>
    </source>
</evidence>
<dbReference type="RefSeq" id="WP_089297318.1">
    <property type="nucleotide sequence ID" value="NZ_BOMU01000078.1"/>
</dbReference>
<reference evidence="2 3" key="1">
    <citation type="submission" date="2017-06" db="EMBL/GenBank/DDBJ databases">
        <authorList>
            <person name="Kim H.J."/>
            <person name="Triplett B.A."/>
        </authorList>
    </citation>
    <scope>NUCLEOTIDE SEQUENCE [LARGE SCALE GENOMIC DNA]</scope>
    <source>
        <strain evidence="2 3">DSM 43151</strain>
    </source>
</reference>
<dbReference type="Gene3D" id="1.20.58.840">
    <property type="match status" value="1"/>
</dbReference>
<dbReference type="InterPro" id="IPR011009">
    <property type="entry name" value="Kinase-like_dom_sf"/>
</dbReference>
<evidence type="ECO:0000259" key="1">
    <source>
        <dbReference type="Pfam" id="PF01636"/>
    </source>
</evidence>
<keyword evidence="3" id="KW-1185">Reference proteome</keyword>
<organism evidence="2 3">
    <name type="scientific">Actinoplanes regularis</name>
    <dbReference type="NCBI Taxonomy" id="52697"/>
    <lineage>
        <taxon>Bacteria</taxon>
        <taxon>Bacillati</taxon>
        <taxon>Actinomycetota</taxon>
        <taxon>Actinomycetes</taxon>
        <taxon>Micromonosporales</taxon>
        <taxon>Micromonosporaceae</taxon>
        <taxon>Actinoplanes</taxon>
    </lineage>
</organism>
<evidence type="ECO:0000313" key="2">
    <source>
        <dbReference type="EMBL" id="SNS56347.1"/>
    </source>
</evidence>
<dbReference type="Gene3D" id="1.10.510.10">
    <property type="entry name" value="Transferase(Phosphotransferase) domain 1"/>
    <property type="match status" value="1"/>
</dbReference>
<dbReference type="SUPFAM" id="SSF56112">
    <property type="entry name" value="Protein kinase-like (PK-like)"/>
    <property type="match status" value="1"/>
</dbReference>
<dbReference type="GO" id="GO:0016740">
    <property type="term" value="F:transferase activity"/>
    <property type="evidence" value="ECO:0007669"/>
    <property type="project" value="UniProtKB-KW"/>
</dbReference>
<dbReference type="OrthoDB" id="115252at2"/>
<gene>
    <name evidence="2" type="ORF">SAMN06264365_11884</name>
</gene>
<sequence>MLDRPPGLDEDELSAALLDGWAVRAESSEYLPVGAGSYHWSVRDRNGVVRFVKVDDLGAGDAVPARVFDDLHRSLRTASALHREVGLDFVVAPLPATDGTVLRRLASKYAVSVFPLVDGVPGDFGPHRPEDLAELVSRLADLHRATPAVAHLAPRAELRLPGRAGLHEALRDLDRGWDGGPYAEPARELLVRHQERVQRWLADFDALVDVVRESAPGWVVTHGEPHPGNVIRTSRGLRLIDWTTVRSAPPERDLWMLTSAFTSMIGADPVGADEAVLAGYAEAAGRDLTPAGIALYRRWWALADVAAFIGDLRGPHGDGGDAAAALTYLTGYLETAAG</sequence>
<dbReference type="AlphaFoldDB" id="A0A239FHQ1"/>
<dbReference type="Pfam" id="PF01636">
    <property type="entry name" value="APH"/>
    <property type="match status" value="1"/>
</dbReference>
<accession>A0A239FHQ1</accession>